<dbReference type="GO" id="GO:0030729">
    <property type="term" value="F:acetoacetate-CoA ligase activity"/>
    <property type="evidence" value="ECO:0007669"/>
    <property type="project" value="UniProtKB-EC"/>
</dbReference>
<dbReference type="AlphaFoldDB" id="A0A4Z0LVJ4"/>
<evidence type="ECO:0000259" key="6">
    <source>
        <dbReference type="Pfam" id="PF13193"/>
    </source>
</evidence>
<dbReference type="Pfam" id="PF16177">
    <property type="entry name" value="ACAS_N"/>
    <property type="match status" value="1"/>
</dbReference>
<protein>
    <submittedName>
        <fullName evidence="8">Acetoacetate--CoA ligase</fullName>
        <ecNumber evidence="8">6.2.1.16</ecNumber>
    </submittedName>
</protein>
<dbReference type="InterPro" id="IPR045851">
    <property type="entry name" value="AMP-bd_C_sf"/>
</dbReference>
<reference evidence="8 9" key="1">
    <citation type="submission" date="2019-04" db="EMBL/GenBank/DDBJ databases">
        <title>Taxonomy of novel Haliea sp. from mangrove soil of West Coast of India.</title>
        <authorList>
            <person name="Verma A."/>
            <person name="Kumar P."/>
            <person name="Krishnamurthi S."/>
        </authorList>
    </citation>
    <scope>NUCLEOTIDE SEQUENCE [LARGE SCALE GENOMIC DNA]</scope>
    <source>
        <strain evidence="8 9">SAOS-164</strain>
    </source>
</reference>
<evidence type="ECO:0000259" key="7">
    <source>
        <dbReference type="Pfam" id="PF16177"/>
    </source>
</evidence>
<dbReference type="PROSITE" id="PS00455">
    <property type="entry name" value="AMP_BINDING"/>
    <property type="match status" value="1"/>
</dbReference>
<name>A0A4Z0LVJ4_9GAMM</name>
<evidence type="ECO:0000256" key="4">
    <source>
        <dbReference type="ARBA" id="ARBA00022840"/>
    </source>
</evidence>
<feature type="domain" description="Acetyl-coenzyme A synthetase N-terminal" evidence="7">
    <location>
        <begin position="35"/>
        <end position="90"/>
    </location>
</feature>
<dbReference type="Gene3D" id="3.30.300.30">
    <property type="match status" value="1"/>
</dbReference>
<dbReference type="InterPro" id="IPR025110">
    <property type="entry name" value="AMP-bd_C"/>
</dbReference>
<feature type="domain" description="AMP-binding enzyme C-terminal" evidence="6">
    <location>
        <begin position="544"/>
        <end position="612"/>
    </location>
</feature>
<dbReference type="InterPro" id="IPR042099">
    <property type="entry name" value="ANL_N_sf"/>
</dbReference>
<keyword evidence="9" id="KW-1185">Reference proteome</keyword>
<evidence type="ECO:0000256" key="1">
    <source>
        <dbReference type="ARBA" id="ARBA00006432"/>
    </source>
</evidence>
<dbReference type="InterPro" id="IPR000873">
    <property type="entry name" value="AMP-dep_synth/lig_dom"/>
</dbReference>
<organism evidence="8 9">
    <name type="scientific">Mangrovimicrobium sediminis</name>
    <dbReference type="NCBI Taxonomy" id="2562682"/>
    <lineage>
        <taxon>Bacteria</taxon>
        <taxon>Pseudomonadati</taxon>
        <taxon>Pseudomonadota</taxon>
        <taxon>Gammaproteobacteria</taxon>
        <taxon>Cellvibrionales</taxon>
        <taxon>Halieaceae</taxon>
        <taxon>Mangrovimicrobium</taxon>
    </lineage>
</organism>
<dbReference type="InterPro" id="IPR032387">
    <property type="entry name" value="ACAS_N"/>
</dbReference>
<gene>
    <name evidence="8" type="ORF">E4634_19710</name>
</gene>
<dbReference type="Pfam" id="PF13193">
    <property type="entry name" value="AMP-binding_C"/>
    <property type="match status" value="1"/>
</dbReference>
<evidence type="ECO:0000256" key="3">
    <source>
        <dbReference type="ARBA" id="ARBA00022741"/>
    </source>
</evidence>
<keyword evidence="2 8" id="KW-0436">Ligase</keyword>
<dbReference type="CDD" id="cd05943">
    <property type="entry name" value="AACS"/>
    <property type="match status" value="1"/>
</dbReference>
<dbReference type="Proteomes" id="UP000298050">
    <property type="component" value="Unassembled WGS sequence"/>
</dbReference>
<dbReference type="Gene3D" id="3.40.50.12780">
    <property type="entry name" value="N-terminal domain of ligase-like"/>
    <property type="match status" value="1"/>
</dbReference>
<dbReference type="Pfam" id="PF00501">
    <property type="entry name" value="AMP-binding"/>
    <property type="match status" value="1"/>
</dbReference>
<evidence type="ECO:0000259" key="5">
    <source>
        <dbReference type="Pfam" id="PF00501"/>
    </source>
</evidence>
<dbReference type="EMBL" id="SRLE01000016">
    <property type="protein sequence ID" value="TGD71075.1"/>
    <property type="molecule type" value="Genomic_DNA"/>
</dbReference>
<proteinExistence type="inferred from homology"/>
<evidence type="ECO:0000313" key="9">
    <source>
        <dbReference type="Proteomes" id="UP000298050"/>
    </source>
</evidence>
<dbReference type="SUPFAM" id="SSF56801">
    <property type="entry name" value="Acetyl-CoA synthetase-like"/>
    <property type="match status" value="1"/>
</dbReference>
<comment type="similarity">
    <text evidence="1">Belongs to the ATP-dependent AMP-binding enzyme family.</text>
</comment>
<evidence type="ECO:0000313" key="8">
    <source>
        <dbReference type="EMBL" id="TGD71075.1"/>
    </source>
</evidence>
<dbReference type="NCBIfam" id="TIGR01217">
    <property type="entry name" value="ac_ac_CoA_syn"/>
    <property type="match status" value="1"/>
</dbReference>
<dbReference type="PANTHER" id="PTHR42921">
    <property type="entry name" value="ACETOACETYL-COA SYNTHETASE"/>
    <property type="match status" value="1"/>
</dbReference>
<dbReference type="RefSeq" id="WP_135446398.1">
    <property type="nucleotide sequence ID" value="NZ_SRLE01000016.1"/>
</dbReference>
<accession>A0A4Z0LVJ4</accession>
<dbReference type="GO" id="GO:0005524">
    <property type="term" value="F:ATP binding"/>
    <property type="evidence" value="ECO:0007669"/>
    <property type="project" value="UniProtKB-KW"/>
</dbReference>
<keyword evidence="4" id="KW-0067">ATP-binding</keyword>
<dbReference type="EC" id="6.2.1.16" evidence="8"/>
<sequence length="650" mass="70333">MTTPLWTPTPQRAAASTLAQFQRWLGERHSIEAGYDALWQWSVDHPAAFWDALWDFCAVIGERAGPALVEAEHMMHARFFPGARLNYAENLLCGPRGPGPALVLHRECGARSELGWSELEALVSRLQQALRALGVGPGDRVAGFVPNIPESVAAMLATASLGAVWSSCSPDFGAQGVADRFGQIGPKVLFTADAYNYSGKTFDSLATAGELARLIPSIEQVVVLPLVDGAAEAGAADANAVSLAEFCAPYAARELAFTRVGFNDPLFILFSSGTTGLPKCIVHGVGGSLLQNLKEHRLQSDLRPGDRLFYFTTCGWMMWNWLVAGLASGATAVLYEGSPTYPDAGHLARIVESERITHFGTSAKFLDACAKAGVRPVDDCDFAALRCVLSTGSPLSAEGFRYVYDAWKRDVCLASIAGGTDIFGCFVGGSPISPVYAGQCQKRQLGMHVQVFDDDGAAVTNTPGELVCVAPFPSQPTGFWNDPDGQRYREAYFERFPGVWTHGDWVELTAEGGMRFFGRSDATLNPGGVRIGTAEIYRQVERIEEVLEGLVIGQQWDNDVRIVLFVRLREGVVLDDALAQRIRSEIRNNATPRHVPAKIVAVADVPRTRSGKITELAVRDVVHGRPVKNVEALANPEALALYRDLPALNA</sequence>
<dbReference type="GO" id="GO:0006629">
    <property type="term" value="P:lipid metabolic process"/>
    <property type="evidence" value="ECO:0007669"/>
    <property type="project" value="InterPro"/>
</dbReference>
<dbReference type="InterPro" id="IPR005914">
    <property type="entry name" value="Acac_CoA_synth"/>
</dbReference>
<keyword evidence="3" id="KW-0547">Nucleotide-binding</keyword>
<dbReference type="NCBIfam" id="NF002937">
    <property type="entry name" value="PRK03584.1"/>
    <property type="match status" value="1"/>
</dbReference>
<dbReference type="PANTHER" id="PTHR42921:SF1">
    <property type="entry name" value="ACETOACETYL-COA SYNTHETASE"/>
    <property type="match status" value="1"/>
</dbReference>
<evidence type="ECO:0000256" key="2">
    <source>
        <dbReference type="ARBA" id="ARBA00022598"/>
    </source>
</evidence>
<feature type="domain" description="AMP-dependent synthetase/ligase" evidence="5">
    <location>
        <begin position="109"/>
        <end position="468"/>
    </location>
</feature>
<dbReference type="InterPro" id="IPR020845">
    <property type="entry name" value="AMP-binding_CS"/>
</dbReference>
<dbReference type="OrthoDB" id="9803968at2"/>
<comment type="caution">
    <text evidence="8">The sequence shown here is derived from an EMBL/GenBank/DDBJ whole genome shotgun (WGS) entry which is preliminary data.</text>
</comment>